<dbReference type="PROSITE" id="PS00622">
    <property type="entry name" value="HTH_LUXR_1"/>
    <property type="match status" value="1"/>
</dbReference>
<dbReference type="InterPro" id="IPR000792">
    <property type="entry name" value="Tscrpt_reg_LuxR_C"/>
</dbReference>
<sequence>MARGGFVGRERERALLDERLKAVSDGEGHLVLIAGEPGVGKTRLAEDVVARSGMSYAWGRATEAEGSPPYWPFRQVVRAIGGASTVWEPPAGGADSAQERFRLFEAVTELLIAAAEPDALVVVFDDLQWADPASVQLLVHLARAVARSKLLVIGTFRHTETTGRAALRGALSTLASEPAVTRLTLAGLTEPEVAAQLAGVTGWPVPASVAAAICRRTSGNPFFVGELGRLLAGSADGDELPAGVRDAVRGRLGRLSPLCRAMLAEAAVLGAELDPEAIAAATERSLAEVLAALDEAIAAGIVEGGRFAHDLIREAARLDVGTVERLALHQRMAGYLRGLGDADVRVGQIAEHLLESLPAGDAAEAVAWTVRAAEQAMAQLAWEQASALYGRALVAGRLDPSQRAELLLARARAQVRAHEVEGARVSVVAAAEIGRTAGHGELLVRASLVMEGVVDSFWAETGRQLCEEAISVLPVGDSAEKVRLMAQLVINGAWRSFDGVEMRSAEVLAMAERVADRRALVEALRARQFALSGPAGAADRVGLADRLLALGDDESALWGRLWRFDAYAQLGRIDAAEAELPLIDQLADRLRSPMARWHAVRSRATLEFARGRLAEAVRFGQLAAELVRRAGNKGAAFPSQGFLQSVATVAGDISMIDDDVITAHEHVETAAVRMMSVSWMLAAGDRDRAERTYRALPAAGFGPDFFQLITLSLLADLAAEFGDPATAERVYSLLSRYADLFVCGGAGVVLILGSVQEYLGTAAATCGRHEDAVRHLRAAIKANERAGMPCHVASSAYRLGVVLSRRKRTGDREEAAALAASVAAQAEHLGMAPLVARARTLAESLAGRRTGPLSRRQYEIAELISQGLMNREIAAVLHLSERTVETHVQHILTRLGFTNRSQIAAWLVAERMRTDSA</sequence>
<dbReference type="Pfam" id="PF13191">
    <property type="entry name" value="AAA_16"/>
    <property type="match status" value="1"/>
</dbReference>
<evidence type="ECO:0000313" key="4">
    <source>
        <dbReference type="EMBL" id="GAA1663916.1"/>
    </source>
</evidence>
<dbReference type="Gene3D" id="3.40.50.300">
    <property type="entry name" value="P-loop containing nucleotide triphosphate hydrolases"/>
    <property type="match status" value="1"/>
</dbReference>
<evidence type="ECO:0000256" key="2">
    <source>
        <dbReference type="ARBA" id="ARBA00022840"/>
    </source>
</evidence>
<dbReference type="InterPro" id="IPR011990">
    <property type="entry name" value="TPR-like_helical_dom_sf"/>
</dbReference>
<keyword evidence="1" id="KW-0547">Nucleotide-binding</keyword>
<dbReference type="PRINTS" id="PR00038">
    <property type="entry name" value="HTHLUXR"/>
</dbReference>
<keyword evidence="2" id="KW-0067">ATP-binding</keyword>
<dbReference type="SUPFAM" id="SSF46894">
    <property type="entry name" value="C-terminal effector domain of the bipartite response regulators"/>
    <property type="match status" value="1"/>
</dbReference>
<protein>
    <submittedName>
        <fullName evidence="4">AAA family ATPase</fullName>
    </submittedName>
</protein>
<evidence type="ECO:0000259" key="3">
    <source>
        <dbReference type="PROSITE" id="PS50043"/>
    </source>
</evidence>
<dbReference type="PANTHER" id="PTHR16305">
    <property type="entry name" value="TESTICULAR SOLUBLE ADENYLYL CYCLASE"/>
    <property type="match status" value="1"/>
</dbReference>
<name>A0ABP4S4Z6_9ACTN</name>
<comment type="caution">
    <text evidence="4">The sequence shown here is derived from an EMBL/GenBank/DDBJ whole genome shotgun (WGS) entry which is preliminary data.</text>
</comment>
<gene>
    <name evidence="4" type="ORF">GCM10009765_11720</name>
</gene>
<dbReference type="RefSeq" id="WP_344307842.1">
    <property type="nucleotide sequence ID" value="NZ_BAAANY010000004.1"/>
</dbReference>
<dbReference type="InterPro" id="IPR041664">
    <property type="entry name" value="AAA_16"/>
</dbReference>
<organism evidence="4 5">
    <name type="scientific">Fodinicola feengrottensis</name>
    <dbReference type="NCBI Taxonomy" id="435914"/>
    <lineage>
        <taxon>Bacteria</taxon>
        <taxon>Bacillati</taxon>
        <taxon>Actinomycetota</taxon>
        <taxon>Actinomycetes</taxon>
        <taxon>Mycobacteriales</taxon>
        <taxon>Fodinicola</taxon>
    </lineage>
</organism>
<dbReference type="SMART" id="SM00421">
    <property type="entry name" value="HTH_LUXR"/>
    <property type="match status" value="1"/>
</dbReference>
<dbReference type="Pfam" id="PF00196">
    <property type="entry name" value="GerE"/>
    <property type="match status" value="1"/>
</dbReference>
<dbReference type="InterPro" id="IPR036388">
    <property type="entry name" value="WH-like_DNA-bd_sf"/>
</dbReference>
<proteinExistence type="predicted"/>
<dbReference type="Gene3D" id="1.25.40.10">
    <property type="entry name" value="Tetratricopeptide repeat domain"/>
    <property type="match status" value="1"/>
</dbReference>
<dbReference type="CDD" id="cd06170">
    <property type="entry name" value="LuxR_C_like"/>
    <property type="match status" value="1"/>
</dbReference>
<dbReference type="SUPFAM" id="SSF52540">
    <property type="entry name" value="P-loop containing nucleoside triphosphate hydrolases"/>
    <property type="match status" value="1"/>
</dbReference>
<evidence type="ECO:0000313" key="5">
    <source>
        <dbReference type="Proteomes" id="UP001500618"/>
    </source>
</evidence>
<reference evidence="5" key="1">
    <citation type="journal article" date="2019" name="Int. J. Syst. Evol. Microbiol.">
        <title>The Global Catalogue of Microorganisms (GCM) 10K type strain sequencing project: providing services to taxonomists for standard genome sequencing and annotation.</title>
        <authorList>
            <consortium name="The Broad Institute Genomics Platform"/>
            <consortium name="The Broad Institute Genome Sequencing Center for Infectious Disease"/>
            <person name="Wu L."/>
            <person name="Ma J."/>
        </authorList>
    </citation>
    <scope>NUCLEOTIDE SEQUENCE [LARGE SCALE GENOMIC DNA]</scope>
    <source>
        <strain evidence="5">JCM 14718</strain>
    </source>
</reference>
<feature type="domain" description="HTH luxR-type" evidence="3">
    <location>
        <begin position="846"/>
        <end position="911"/>
    </location>
</feature>
<accession>A0ABP4S4Z6</accession>
<dbReference type="InterPro" id="IPR027417">
    <property type="entry name" value="P-loop_NTPase"/>
</dbReference>
<dbReference type="PANTHER" id="PTHR16305:SF35">
    <property type="entry name" value="TRANSCRIPTIONAL ACTIVATOR DOMAIN"/>
    <property type="match status" value="1"/>
</dbReference>
<dbReference type="Gene3D" id="1.10.10.10">
    <property type="entry name" value="Winged helix-like DNA-binding domain superfamily/Winged helix DNA-binding domain"/>
    <property type="match status" value="1"/>
</dbReference>
<dbReference type="EMBL" id="BAAANY010000004">
    <property type="protein sequence ID" value="GAA1663916.1"/>
    <property type="molecule type" value="Genomic_DNA"/>
</dbReference>
<dbReference type="InterPro" id="IPR016032">
    <property type="entry name" value="Sig_transdc_resp-reg_C-effctor"/>
</dbReference>
<keyword evidence="5" id="KW-1185">Reference proteome</keyword>
<evidence type="ECO:0000256" key="1">
    <source>
        <dbReference type="ARBA" id="ARBA00022741"/>
    </source>
</evidence>
<dbReference type="Proteomes" id="UP001500618">
    <property type="component" value="Unassembled WGS sequence"/>
</dbReference>
<dbReference type="PROSITE" id="PS50043">
    <property type="entry name" value="HTH_LUXR_2"/>
    <property type="match status" value="1"/>
</dbReference>